<gene>
    <name evidence="5" type="ORF">ACFQ1E_09225</name>
</gene>
<proteinExistence type="inferred from homology"/>
<keyword evidence="6" id="KW-1185">Reference proteome</keyword>
<dbReference type="EMBL" id="JBHTJG010000003">
    <property type="protein sequence ID" value="MFD0946516.1"/>
    <property type="molecule type" value="Genomic_DNA"/>
</dbReference>
<evidence type="ECO:0000256" key="1">
    <source>
        <dbReference type="ARBA" id="ARBA00004418"/>
    </source>
</evidence>
<dbReference type="PIRSF" id="PIRSF002741">
    <property type="entry name" value="MppA"/>
    <property type="match status" value="1"/>
</dbReference>
<keyword evidence="3" id="KW-0732">Signal</keyword>
<accession>A0ABW3H4T1</accession>
<evidence type="ECO:0000313" key="6">
    <source>
        <dbReference type="Proteomes" id="UP001596977"/>
    </source>
</evidence>
<dbReference type="Gene3D" id="3.40.190.10">
    <property type="entry name" value="Periplasmic binding protein-like II"/>
    <property type="match status" value="1"/>
</dbReference>
<dbReference type="InterPro" id="IPR030678">
    <property type="entry name" value="Peptide/Ni-bd"/>
</dbReference>
<sequence>MLTRRGMIGGAAALAGAMALPGCAPRLDGRVLRFVPQADLASLDPIWTTASVTRTHGYMVYDTLFGIDAAFRPQPQMIEGFERDADGLRWTMRLRPGLRFHDGEPVRARDCVASLERWSHRDAMGQALFAAADAVTAQGDRDLVFRLKEPFPLLPDALGKLGVNVPFIMPERHARTSPFVQVSEMVGSGPYRFLDGERIVGARAAYARFDGYVPRAAGRAEWTSGPKHARFDRVEWTVIPDPATASIALRNREIDWLEVPSIDLLPLIAGDPALALPEIDPTGAVAILRPNHLWPPFDNPAIRRAVLRVVRQDGFMAAAGFAREARRSGVGVFPPDTPLATSAGLDLWQGEPDFDRARAEIRAAGYDGGPVVVMGTTDPPILRALAEVGADLLRRCGFNVDYQVMDWNAVIQRRARRVRPSEGGWNVFFTHWTGLDLLNPAGHMSLRGNGEKAWFGWPTAPRLEALRAQWMREADPAAQKRIAEQIQLQALEDVPYIPLGQFHMPTACSRSLSGLLHGLPLFWNVERAGNA</sequence>
<dbReference type="InterPro" id="IPR039424">
    <property type="entry name" value="SBP_5"/>
</dbReference>
<dbReference type="CDD" id="cd08502">
    <property type="entry name" value="PBP2_NikA_DppA_OppA_like_16"/>
    <property type="match status" value="1"/>
</dbReference>
<feature type="domain" description="Solute-binding protein family 5" evidence="4">
    <location>
        <begin position="73"/>
        <end position="435"/>
    </location>
</feature>
<dbReference type="Gene3D" id="3.10.105.10">
    <property type="entry name" value="Dipeptide-binding Protein, Domain 3"/>
    <property type="match status" value="1"/>
</dbReference>
<dbReference type="Proteomes" id="UP001596977">
    <property type="component" value="Unassembled WGS sequence"/>
</dbReference>
<comment type="caution">
    <text evidence="5">The sequence shown here is derived from an EMBL/GenBank/DDBJ whole genome shotgun (WGS) entry which is preliminary data.</text>
</comment>
<dbReference type="Pfam" id="PF00496">
    <property type="entry name" value="SBP_bac_5"/>
    <property type="match status" value="1"/>
</dbReference>
<dbReference type="RefSeq" id="WP_264943884.1">
    <property type="nucleotide sequence ID" value="NZ_JAPDRA010000003.1"/>
</dbReference>
<evidence type="ECO:0000256" key="3">
    <source>
        <dbReference type="ARBA" id="ARBA00022729"/>
    </source>
</evidence>
<comment type="subcellular location">
    <subcellularLocation>
        <location evidence="1">Periplasm</location>
    </subcellularLocation>
</comment>
<evidence type="ECO:0000256" key="2">
    <source>
        <dbReference type="ARBA" id="ARBA00005695"/>
    </source>
</evidence>
<dbReference type="PANTHER" id="PTHR30290:SF38">
    <property type="entry name" value="D,D-DIPEPTIDE-BINDING PERIPLASMIC PROTEIN DDPA-RELATED"/>
    <property type="match status" value="1"/>
</dbReference>
<evidence type="ECO:0000313" key="5">
    <source>
        <dbReference type="EMBL" id="MFD0946516.1"/>
    </source>
</evidence>
<dbReference type="PANTHER" id="PTHR30290">
    <property type="entry name" value="PERIPLASMIC BINDING COMPONENT OF ABC TRANSPORTER"/>
    <property type="match status" value="1"/>
</dbReference>
<evidence type="ECO:0000259" key="4">
    <source>
        <dbReference type="Pfam" id="PF00496"/>
    </source>
</evidence>
<dbReference type="InterPro" id="IPR006311">
    <property type="entry name" value="TAT_signal"/>
</dbReference>
<dbReference type="SUPFAM" id="SSF53850">
    <property type="entry name" value="Periplasmic binding protein-like II"/>
    <property type="match status" value="1"/>
</dbReference>
<comment type="similarity">
    <text evidence="2">Belongs to the bacterial solute-binding protein 5 family.</text>
</comment>
<reference evidence="6" key="1">
    <citation type="journal article" date="2019" name="Int. J. Syst. Evol. Microbiol.">
        <title>The Global Catalogue of Microorganisms (GCM) 10K type strain sequencing project: providing services to taxonomists for standard genome sequencing and annotation.</title>
        <authorList>
            <consortium name="The Broad Institute Genomics Platform"/>
            <consortium name="The Broad Institute Genome Sequencing Center for Infectious Disease"/>
            <person name="Wu L."/>
            <person name="Ma J."/>
        </authorList>
    </citation>
    <scope>NUCLEOTIDE SEQUENCE [LARGE SCALE GENOMIC DNA]</scope>
    <source>
        <strain evidence="6">CCUG 62982</strain>
    </source>
</reference>
<dbReference type="PROSITE" id="PS51318">
    <property type="entry name" value="TAT"/>
    <property type="match status" value="1"/>
</dbReference>
<organism evidence="5 6">
    <name type="scientific">Sphingomonas canadensis</name>
    <dbReference type="NCBI Taxonomy" id="1219257"/>
    <lineage>
        <taxon>Bacteria</taxon>
        <taxon>Pseudomonadati</taxon>
        <taxon>Pseudomonadota</taxon>
        <taxon>Alphaproteobacteria</taxon>
        <taxon>Sphingomonadales</taxon>
        <taxon>Sphingomonadaceae</taxon>
        <taxon>Sphingomonas</taxon>
    </lineage>
</organism>
<name>A0ABW3H4T1_9SPHN</name>
<dbReference type="InterPro" id="IPR000914">
    <property type="entry name" value="SBP_5_dom"/>
</dbReference>
<protein>
    <submittedName>
        <fullName evidence="5">ABC transporter substrate-binding protein</fullName>
    </submittedName>
</protein>